<sequence length="1179" mass="134707">MMDYALWDVIENGPAFPKTQVVEGVETMMPSTFVKDKAQRRLEVKARSTLMMGIPNEHQLKFNSIKNAKHPIEAIEKRFGASNSEMLDQTFDRLQKLMSQLELLGEKISQEDVNQKLLRSLSPEWNTHAVVWRNKFDLDTMSVDDLYSNLKNVSIAIRGDTLQENVKHQEYKTTRTGRVQKGICMLKPLTPQLWCLMMDLDVMIGVTKLKKDLTMHLWHNPLQVLISRKKDGIQLTVEKLKNASKSLNKLIDSQIVDNYKKGLGYNVVPPPHTGLFMPPKPDLSYIGLEEFTSKPAIEILNAKTSKDVPKIMKKLMEDMLPLEVTSKEGKSLEKNSVLFNDTECVILSPDFKLTDENHVLLRVPIKNNMYSVDLYNIIPKGGLTCIFAKATSDESRLWHRRLGHLNFKTMNKLVKKNLVRGLPTKFFENEQTCVACQKGKQHRASCKTKTKNSISLPLHMLDMDLFRLTFIKSLMKKMYCLVVTDDYSRFTWVFFLSTKNKTSGILKSFITRIENLVDHKVKVIQCDNGTEFKNRDMNQFCEIKGIIRQYSVARTPQQNGVAERRNKTLIEAARTMLADSKLPTTFWAKAVNTACYVQNEVLVTKPHNKTPYELLHGRTPALGFMRPFRCPVTILNTIDHLGKFGGMADEGFFIGYSLNSKAFRVFNSRTRMVEETLHIKFSENTPNIAGSGPNWLFDIDALRKIMNYQPVVAGTQSNGNAGTKDNNNAEPKSSQDVEFKPSNDVGKKVNKVPRQEKNAKIKRGRTVKLSIKLFDDPNMLELEDISIFKVSNEDVFGVEADLNNLESTFQVGPIPITRIHKDHPFEQVIGYLHSAPQTRRMSTNLEEQGSGHTQEEGINYDEVLTPVTRIEAIRLFLAYASFNDFVVYHMDVKSAFLYRKIEEEVYVCQPLGFEDPDFPEKVYKVGKALYVLHQAPRAWISKESVSLVIEVLLEKELELMLTTAKSKTVNEEVQIHALVDGMKRIGKGFSGKETLLFPTMVGPNQVQIERIVKKLEKKHRSRTHKLKRLYKVGLTARVIRSSNDEALDKENASIQEMIYDIDVDEDIALVSTHNDELQDEGIEDVGDEEVVEPRALKNKSFAKIKELFDKAMKRINNFINFRTELVENAEDKESEELKKCLEIIPDDRDDVTIKATPLSSKSSTIVDCKIYKEGKKNYF</sequence>
<evidence type="ECO:0000256" key="2">
    <source>
        <dbReference type="ARBA" id="ARBA00022801"/>
    </source>
</evidence>
<dbReference type="Pfam" id="PF14223">
    <property type="entry name" value="Retrotran_gag_2"/>
    <property type="match status" value="1"/>
</dbReference>
<protein>
    <submittedName>
        <fullName evidence="5">Retrovirus-related Pol polyprotein from transposon TNT 1-94</fullName>
    </submittedName>
</protein>
<evidence type="ECO:0000256" key="1">
    <source>
        <dbReference type="ARBA" id="ARBA00022723"/>
    </source>
</evidence>
<dbReference type="InterPro" id="IPR057670">
    <property type="entry name" value="SH3_retrovirus"/>
</dbReference>
<dbReference type="PANTHER" id="PTHR42648">
    <property type="entry name" value="TRANSPOSASE, PUTATIVE-RELATED"/>
    <property type="match status" value="1"/>
</dbReference>
<dbReference type="GO" id="GO:0003676">
    <property type="term" value="F:nucleic acid binding"/>
    <property type="evidence" value="ECO:0007669"/>
    <property type="project" value="InterPro"/>
</dbReference>
<evidence type="ECO:0000259" key="4">
    <source>
        <dbReference type="PROSITE" id="PS50994"/>
    </source>
</evidence>
<comment type="caution">
    <text evidence="5">The sequence shown here is derived from an EMBL/GenBank/DDBJ whole genome shotgun (WGS) entry which is preliminary data.</text>
</comment>
<dbReference type="SUPFAM" id="SSF53098">
    <property type="entry name" value="Ribonuclease H-like"/>
    <property type="match status" value="1"/>
</dbReference>
<dbReference type="Pfam" id="PF13976">
    <property type="entry name" value="gag_pre-integrs"/>
    <property type="match status" value="1"/>
</dbReference>
<dbReference type="InterPro" id="IPR039537">
    <property type="entry name" value="Retrotran_Ty1/copia-like"/>
</dbReference>
<dbReference type="PANTHER" id="PTHR42648:SF32">
    <property type="entry name" value="RIBONUCLEASE H-LIKE DOMAIN, GAG-PRE-INTEGRASE DOMAIN PROTEIN-RELATED"/>
    <property type="match status" value="1"/>
</dbReference>
<dbReference type="PROSITE" id="PS50994">
    <property type="entry name" value="INTEGRASE"/>
    <property type="match status" value="1"/>
</dbReference>
<dbReference type="Gene3D" id="3.30.420.10">
    <property type="entry name" value="Ribonuclease H-like superfamily/Ribonuclease H"/>
    <property type="match status" value="1"/>
</dbReference>
<dbReference type="AlphaFoldDB" id="A0A6L2MLB5"/>
<gene>
    <name evidence="5" type="ORF">Tci_045530</name>
</gene>
<dbReference type="GO" id="GO:0015074">
    <property type="term" value="P:DNA integration"/>
    <property type="evidence" value="ECO:0007669"/>
    <property type="project" value="InterPro"/>
</dbReference>
<dbReference type="Pfam" id="PF00665">
    <property type="entry name" value="rve"/>
    <property type="match status" value="1"/>
</dbReference>
<dbReference type="InterPro" id="IPR025724">
    <property type="entry name" value="GAG-pre-integrase_dom"/>
</dbReference>
<dbReference type="GO" id="GO:0016787">
    <property type="term" value="F:hydrolase activity"/>
    <property type="evidence" value="ECO:0007669"/>
    <property type="project" value="UniProtKB-KW"/>
</dbReference>
<evidence type="ECO:0000313" key="5">
    <source>
        <dbReference type="EMBL" id="GEU73552.1"/>
    </source>
</evidence>
<feature type="region of interest" description="Disordered" evidence="3">
    <location>
        <begin position="714"/>
        <end position="749"/>
    </location>
</feature>
<dbReference type="InterPro" id="IPR036397">
    <property type="entry name" value="RNaseH_sf"/>
</dbReference>
<keyword evidence="1" id="KW-0479">Metal-binding</keyword>
<feature type="domain" description="Integrase catalytic" evidence="4">
    <location>
        <begin position="453"/>
        <end position="619"/>
    </location>
</feature>
<proteinExistence type="predicted"/>
<feature type="compositionally biased region" description="Basic and acidic residues" evidence="3">
    <location>
        <begin position="733"/>
        <end position="749"/>
    </location>
</feature>
<dbReference type="GO" id="GO:0046872">
    <property type="term" value="F:metal ion binding"/>
    <property type="evidence" value="ECO:0007669"/>
    <property type="project" value="UniProtKB-KW"/>
</dbReference>
<accession>A0A6L2MLB5</accession>
<evidence type="ECO:0000256" key="3">
    <source>
        <dbReference type="SAM" id="MobiDB-lite"/>
    </source>
</evidence>
<name>A0A6L2MLB5_TANCI</name>
<dbReference type="InterPro" id="IPR013103">
    <property type="entry name" value="RVT_2"/>
</dbReference>
<dbReference type="Pfam" id="PF07727">
    <property type="entry name" value="RVT_2"/>
    <property type="match status" value="1"/>
</dbReference>
<dbReference type="InterPro" id="IPR012337">
    <property type="entry name" value="RNaseH-like_sf"/>
</dbReference>
<dbReference type="EMBL" id="BKCJ010006712">
    <property type="protein sequence ID" value="GEU73552.1"/>
    <property type="molecule type" value="Genomic_DNA"/>
</dbReference>
<keyword evidence="2" id="KW-0378">Hydrolase</keyword>
<dbReference type="InterPro" id="IPR001584">
    <property type="entry name" value="Integrase_cat-core"/>
</dbReference>
<organism evidence="5">
    <name type="scientific">Tanacetum cinerariifolium</name>
    <name type="common">Dalmatian daisy</name>
    <name type="synonym">Chrysanthemum cinerariifolium</name>
    <dbReference type="NCBI Taxonomy" id="118510"/>
    <lineage>
        <taxon>Eukaryota</taxon>
        <taxon>Viridiplantae</taxon>
        <taxon>Streptophyta</taxon>
        <taxon>Embryophyta</taxon>
        <taxon>Tracheophyta</taxon>
        <taxon>Spermatophyta</taxon>
        <taxon>Magnoliopsida</taxon>
        <taxon>eudicotyledons</taxon>
        <taxon>Gunneridae</taxon>
        <taxon>Pentapetalae</taxon>
        <taxon>asterids</taxon>
        <taxon>campanulids</taxon>
        <taxon>Asterales</taxon>
        <taxon>Asteraceae</taxon>
        <taxon>Asteroideae</taxon>
        <taxon>Anthemideae</taxon>
        <taxon>Anthemidinae</taxon>
        <taxon>Tanacetum</taxon>
    </lineage>
</organism>
<reference evidence="5" key="1">
    <citation type="journal article" date="2019" name="Sci. Rep.">
        <title>Draft genome of Tanacetum cinerariifolium, the natural source of mosquito coil.</title>
        <authorList>
            <person name="Yamashiro T."/>
            <person name="Shiraishi A."/>
            <person name="Satake H."/>
            <person name="Nakayama K."/>
        </authorList>
    </citation>
    <scope>NUCLEOTIDE SEQUENCE</scope>
</reference>
<feature type="compositionally biased region" description="Polar residues" evidence="3">
    <location>
        <begin position="714"/>
        <end position="732"/>
    </location>
</feature>
<dbReference type="Pfam" id="PF25597">
    <property type="entry name" value="SH3_retrovirus"/>
    <property type="match status" value="1"/>
</dbReference>